<dbReference type="InterPro" id="IPR005828">
    <property type="entry name" value="MFS_sugar_transport-like"/>
</dbReference>
<dbReference type="InterPro" id="IPR020846">
    <property type="entry name" value="MFS_dom"/>
</dbReference>
<dbReference type="PANTHER" id="PTHR48021:SF1">
    <property type="entry name" value="GH07001P-RELATED"/>
    <property type="match status" value="1"/>
</dbReference>
<proteinExistence type="predicted"/>
<feature type="transmembrane region" description="Helical" evidence="5">
    <location>
        <begin position="425"/>
        <end position="444"/>
    </location>
</feature>
<evidence type="ECO:0000256" key="1">
    <source>
        <dbReference type="ARBA" id="ARBA00004141"/>
    </source>
</evidence>
<name>A0A8B7PQH9_HYAAZ</name>
<keyword evidence="7" id="KW-1185">Reference proteome</keyword>
<evidence type="ECO:0000256" key="4">
    <source>
        <dbReference type="ARBA" id="ARBA00023136"/>
    </source>
</evidence>
<evidence type="ECO:0000259" key="6">
    <source>
        <dbReference type="PROSITE" id="PS50850"/>
    </source>
</evidence>
<feature type="transmembrane region" description="Helical" evidence="5">
    <location>
        <begin position="166"/>
        <end position="186"/>
    </location>
</feature>
<dbReference type="GeneID" id="108683454"/>
<dbReference type="Gene3D" id="1.20.1250.20">
    <property type="entry name" value="MFS general substrate transporter like domains"/>
    <property type="match status" value="2"/>
</dbReference>
<dbReference type="OMA" id="WMITWGI"/>
<organism evidence="7 8">
    <name type="scientific">Hyalella azteca</name>
    <name type="common">Amphipod</name>
    <dbReference type="NCBI Taxonomy" id="294128"/>
    <lineage>
        <taxon>Eukaryota</taxon>
        <taxon>Metazoa</taxon>
        <taxon>Ecdysozoa</taxon>
        <taxon>Arthropoda</taxon>
        <taxon>Crustacea</taxon>
        <taxon>Multicrustacea</taxon>
        <taxon>Malacostraca</taxon>
        <taxon>Eumalacostraca</taxon>
        <taxon>Peracarida</taxon>
        <taxon>Amphipoda</taxon>
        <taxon>Senticaudata</taxon>
        <taxon>Talitrida</taxon>
        <taxon>Talitroidea</taxon>
        <taxon>Hyalellidae</taxon>
        <taxon>Hyalella</taxon>
    </lineage>
</organism>
<dbReference type="RefSeq" id="XP_018028255.1">
    <property type="nucleotide sequence ID" value="XM_018172766.2"/>
</dbReference>
<feature type="transmembrane region" description="Helical" evidence="5">
    <location>
        <begin position="225"/>
        <end position="246"/>
    </location>
</feature>
<dbReference type="PANTHER" id="PTHR48021">
    <property type="match status" value="1"/>
</dbReference>
<feature type="transmembrane region" description="Helical" evidence="5">
    <location>
        <begin position="387"/>
        <end position="413"/>
    </location>
</feature>
<feature type="transmembrane region" description="Helical" evidence="5">
    <location>
        <begin position="12"/>
        <end position="36"/>
    </location>
</feature>
<keyword evidence="4 5" id="KW-0472">Membrane</keyword>
<feature type="transmembrane region" description="Helical" evidence="5">
    <location>
        <begin position="326"/>
        <end position="345"/>
    </location>
</feature>
<keyword evidence="3 5" id="KW-1133">Transmembrane helix</keyword>
<feature type="transmembrane region" description="Helical" evidence="5">
    <location>
        <begin position="352"/>
        <end position="375"/>
    </location>
</feature>
<gene>
    <name evidence="8" type="primary">LOC108683454</name>
</gene>
<evidence type="ECO:0000256" key="3">
    <source>
        <dbReference type="ARBA" id="ARBA00022989"/>
    </source>
</evidence>
<feature type="transmembrane region" description="Helical" evidence="5">
    <location>
        <begin position="139"/>
        <end position="159"/>
    </location>
</feature>
<dbReference type="KEGG" id="hazt:108683454"/>
<dbReference type="OrthoDB" id="6380205at2759"/>
<feature type="domain" description="Major facilitator superfamily (MFS) profile" evidence="6">
    <location>
        <begin position="81"/>
        <end position="479"/>
    </location>
</feature>
<evidence type="ECO:0000313" key="8">
    <source>
        <dbReference type="RefSeq" id="XP_018028255.1"/>
    </source>
</evidence>
<comment type="subcellular location">
    <subcellularLocation>
        <location evidence="1">Membrane</location>
        <topology evidence="1">Multi-pass membrane protein</topology>
    </subcellularLocation>
</comment>
<dbReference type="InterPro" id="IPR050549">
    <property type="entry name" value="MFS_Trehalose_Transporter"/>
</dbReference>
<dbReference type="GO" id="GO:0016020">
    <property type="term" value="C:membrane"/>
    <property type="evidence" value="ECO:0007669"/>
    <property type="project" value="UniProtKB-SubCell"/>
</dbReference>
<evidence type="ECO:0000256" key="2">
    <source>
        <dbReference type="ARBA" id="ARBA00022692"/>
    </source>
</evidence>
<dbReference type="PROSITE" id="PS00216">
    <property type="entry name" value="SUGAR_TRANSPORT_1"/>
    <property type="match status" value="1"/>
</dbReference>
<dbReference type="InterPro" id="IPR003663">
    <property type="entry name" value="Sugar/inositol_transpt"/>
</dbReference>
<dbReference type="PROSITE" id="PS00217">
    <property type="entry name" value="SUGAR_TRANSPORT_2"/>
    <property type="match status" value="1"/>
</dbReference>
<dbReference type="InterPro" id="IPR005829">
    <property type="entry name" value="Sugar_transporter_CS"/>
</dbReference>
<reference evidence="8" key="1">
    <citation type="submission" date="2025-08" db="UniProtKB">
        <authorList>
            <consortium name="RefSeq"/>
        </authorList>
    </citation>
    <scope>IDENTIFICATION</scope>
    <source>
        <tissue evidence="8">Whole organism</tissue>
    </source>
</reference>
<dbReference type="Proteomes" id="UP000694843">
    <property type="component" value="Unplaced"/>
</dbReference>
<feature type="transmembrane region" description="Helical" evidence="5">
    <location>
        <begin position="192"/>
        <end position="213"/>
    </location>
</feature>
<dbReference type="AlphaFoldDB" id="A0A8B7PQH9"/>
<dbReference type="Pfam" id="PF00083">
    <property type="entry name" value="Sugar_tr"/>
    <property type="match status" value="2"/>
</dbReference>
<keyword evidence="2 5" id="KW-0812">Transmembrane</keyword>
<dbReference type="GO" id="GO:0022857">
    <property type="term" value="F:transmembrane transporter activity"/>
    <property type="evidence" value="ECO:0007669"/>
    <property type="project" value="InterPro"/>
</dbReference>
<dbReference type="SUPFAM" id="SSF103473">
    <property type="entry name" value="MFS general substrate transporter"/>
    <property type="match status" value="1"/>
</dbReference>
<feature type="transmembrane region" description="Helical" evidence="5">
    <location>
        <begin position="292"/>
        <end position="314"/>
    </location>
</feature>
<sequence length="504" mass="54114">MAEGSSPASKPAYLTQYFAALSVSVSSIAVGAVLGFNSPASFQLRAAHDVITANPTKVFVHDRVTHYNDSNGHLSYENDGVHYNFTSGNFSYRGNTTNLLGSKIMTDTDMFDGRKTFKGEPLLEAGASPMVMTSEELSWFMSVFALGALVGGLLSGLLINAMGRRGALLVSAVPSLLGWLMTGLGTNLPTLVLGRALSGVYIGLSSAAGNAYVGEIASSNIRGILGSFYELSLALGILLVMLVGAFTTWQNLALICTSPTLVYAVLIFFCRESPAYLLMKGREAEARAALQHFRGACIVNVGIEVLTSNLSSIFKNSGSEMSEDLSSILCIVVEILAGIAAVFLVEKAGRKCLLVSSSAVLAASHCSLGLFFYMLTVDEQWTRKFLFWLPLTALMTYVIAFGIGLGAVIWILMGEMLPPLVRETAAGLTVAGMWAASFITVHSYEFLQSELRGYGFHWLYCGICVLGTVFSATVVKETKGITLEEITKLFMKKEPLDETRGSPE</sequence>
<dbReference type="PROSITE" id="PS50850">
    <property type="entry name" value="MFS"/>
    <property type="match status" value="1"/>
</dbReference>
<protein>
    <submittedName>
        <fullName evidence="8">Facilitated trehalose transporter Tret1-like</fullName>
    </submittedName>
</protein>
<feature type="transmembrane region" description="Helical" evidence="5">
    <location>
        <begin position="252"/>
        <end position="271"/>
    </location>
</feature>
<evidence type="ECO:0000313" key="7">
    <source>
        <dbReference type="Proteomes" id="UP000694843"/>
    </source>
</evidence>
<feature type="transmembrane region" description="Helical" evidence="5">
    <location>
        <begin position="456"/>
        <end position="475"/>
    </location>
</feature>
<evidence type="ECO:0000256" key="5">
    <source>
        <dbReference type="SAM" id="Phobius"/>
    </source>
</evidence>
<accession>A0A8B7PQH9</accession>
<dbReference type="PRINTS" id="PR00171">
    <property type="entry name" value="SUGRTRNSPORT"/>
</dbReference>
<dbReference type="InterPro" id="IPR036259">
    <property type="entry name" value="MFS_trans_sf"/>
</dbReference>